<organism evidence="2 3">
    <name type="scientific">Undibacterium terreum</name>
    <dbReference type="NCBI Taxonomy" id="1224302"/>
    <lineage>
        <taxon>Bacteria</taxon>
        <taxon>Pseudomonadati</taxon>
        <taxon>Pseudomonadota</taxon>
        <taxon>Betaproteobacteria</taxon>
        <taxon>Burkholderiales</taxon>
        <taxon>Oxalobacteraceae</taxon>
        <taxon>Undibacterium</taxon>
    </lineage>
</organism>
<protein>
    <submittedName>
        <fullName evidence="2">Uncharacterized protein</fullName>
    </submittedName>
</protein>
<gene>
    <name evidence="2" type="ORF">GCM10011396_11960</name>
</gene>
<dbReference type="Proteomes" id="UP000637423">
    <property type="component" value="Unassembled WGS sequence"/>
</dbReference>
<sequence>MLAIRILFLREKLETKEKSRMVQIVHILFLGIISWLAAPVLGIILWLFKFRKTAAGVVMALFMVPFILMGVMYNQILDENQKFKEDVAYEQALCAKYGGDKIYKTVENVEGIFRINERHPDYDSQLRDQFGMIDPYGNAQGDPSSAGEFLNDQRIASKRGYIYAETQIKYDSKGPPYKRFYLKPTGKKIGDKYPGAENRLNPELEIVEEQVAQLASHYGYVIDDLSTRELRERWIGGGRIRIIDLRTNEVLAERIGYFRAPGMSVPLHWAASGLSVTDHFCPQGSSLKQFLHSVLKPVQAQITPAYSDF</sequence>
<feature type="transmembrane region" description="Helical" evidence="1">
    <location>
        <begin position="54"/>
        <end position="74"/>
    </location>
</feature>
<accession>A0A916XER0</accession>
<dbReference type="EMBL" id="BMED01000001">
    <property type="protein sequence ID" value="GGC66492.1"/>
    <property type="molecule type" value="Genomic_DNA"/>
</dbReference>
<evidence type="ECO:0000313" key="3">
    <source>
        <dbReference type="Proteomes" id="UP000637423"/>
    </source>
</evidence>
<evidence type="ECO:0000313" key="2">
    <source>
        <dbReference type="EMBL" id="GGC66492.1"/>
    </source>
</evidence>
<dbReference type="AlphaFoldDB" id="A0A916XER0"/>
<evidence type="ECO:0000256" key="1">
    <source>
        <dbReference type="SAM" id="Phobius"/>
    </source>
</evidence>
<keyword evidence="1" id="KW-0472">Membrane</keyword>
<comment type="caution">
    <text evidence="2">The sequence shown here is derived from an EMBL/GenBank/DDBJ whole genome shotgun (WGS) entry which is preliminary data.</text>
</comment>
<reference evidence="2" key="1">
    <citation type="journal article" date="2014" name="Int. J. Syst. Evol. Microbiol.">
        <title>Complete genome sequence of Corynebacterium casei LMG S-19264T (=DSM 44701T), isolated from a smear-ripened cheese.</title>
        <authorList>
            <consortium name="US DOE Joint Genome Institute (JGI-PGF)"/>
            <person name="Walter F."/>
            <person name="Albersmeier A."/>
            <person name="Kalinowski J."/>
            <person name="Ruckert C."/>
        </authorList>
    </citation>
    <scope>NUCLEOTIDE SEQUENCE</scope>
    <source>
        <strain evidence="2">CGMCC 1.10998</strain>
    </source>
</reference>
<feature type="transmembrane region" description="Helical" evidence="1">
    <location>
        <begin position="21"/>
        <end position="48"/>
    </location>
</feature>
<keyword evidence="3" id="KW-1185">Reference proteome</keyword>
<reference evidence="2" key="2">
    <citation type="submission" date="2020-09" db="EMBL/GenBank/DDBJ databases">
        <authorList>
            <person name="Sun Q."/>
            <person name="Zhou Y."/>
        </authorList>
    </citation>
    <scope>NUCLEOTIDE SEQUENCE</scope>
    <source>
        <strain evidence="2">CGMCC 1.10998</strain>
    </source>
</reference>
<proteinExistence type="predicted"/>
<keyword evidence="1" id="KW-0812">Transmembrane</keyword>
<keyword evidence="1" id="KW-1133">Transmembrane helix</keyword>
<name>A0A916XER0_9BURK</name>
<dbReference type="RefSeq" id="WP_188565016.1">
    <property type="nucleotide sequence ID" value="NZ_BMED01000001.1"/>
</dbReference>